<accession>A0ABQ7LHY6</accession>
<keyword evidence="3" id="KW-1185">Reference proteome</keyword>
<protein>
    <submittedName>
        <fullName evidence="2">Uncharacterized protein</fullName>
    </submittedName>
</protein>
<evidence type="ECO:0000256" key="1">
    <source>
        <dbReference type="SAM" id="MobiDB-lite"/>
    </source>
</evidence>
<proteinExistence type="predicted"/>
<name>A0ABQ7LHY6_BRACM</name>
<organism evidence="2 3">
    <name type="scientific">Brassica rapa subsp. trilocularis</name>
    <dbReference type="NCBI Taxonomy" id="1813537"/>
    <lineage>
        <taxon>Eukaryota</taxon>
        <taxon>Viridiplantae</taxon>
        <taxon>Streptophyta</taxon>
        <taxon>Embryophyta</taxon>
        <taxon>Tracheophyta</taxon>
        <taxon>Spermatophyta</taxon>
        <taxon>Magnoliopsida</taxon>
        <taxon>eudicotyledons</taxon>
        <taxon>Gunneridae</taxon>
        <taxon>Pentapetalae</taxon>
        <taxon>rosids</taxon>
        <taxon>malvids</taxon>
        <taxon>Brassicales</taxon>
        <taxon>Brassicaceae</taxon>
        <taxon>Brassiceae</taxon>
        <taxon>Brassica</taxon>
    </lineage>
</organism>
<evidence type="ECO:0000313" key="3">
    <source>
        <dbReference type="Proteomes" id="UP000823674"/>
    </source>
</evidence>
<dbReference type="EMBL" id="JADBGQ010000008">
    <property type="protein sequence ID" value="KAG5385595.1"/>
    <property type="molecule type" value="Genomic_DNA"/>
</dbReference>
<comment type="caution">
    <text evidence="2">The sequence shown here is derived from an EMBL/GenBank/DDBJ whole genome shotgun (WGS) entry which is preliminary data.</text>
</comment>
<evidence type="ECO:0000313" key="2">
    <source>
        <dbReference type="EMBL" id="KAG5385595.1"/>
    </source>
</evidence>
<reference evidence="2 3" key="1">
    <citation type="submission" date="2021-03" db="EMBL/GenBank/DDBJ databases">
        <authorList>
            <person name="King G.J."/>
            <person name="Bancroft I."/>
            <person name="Baten A."/>
            <person name="Bloomfield J."/>
            <person name="Borpatragohain P."/>
            <person name="He Z."/>
            <person name="Irish N."/>
            <person name="Irwin J."/>
            <person name="Liu K."/>
            <person name="Mauleon R.P."/>
            <person name="Moore J."/>
            <person name="Morris R."/>
            <person name="Ostergaard L."/>
            <person name="Wang B."/>
            <person name="Wells R."/>
        </authorList>
    </citation>
    <scope>NUCLEOTIDE SEQUENCE [LARGE SCALE GENOMIC DNA]</scope>
    <source>
        <strain evidence="2">R-o-18</strain>
        <tissue evidence="2">Leaf</tissue>
    </source>
</reference>
<sequence>MMQKDEMGVWKVLSFLKSVMMNLLEKTKYRSLIKKSMMQCLEDLPEREENGKEAKEGTENGSQDFGCAKGDKETQTSSVSKSC</sequence>
<feature type="compositionally biased region" description="Basic and acidic residues" evidence="1">
    <location>
        <begin position="47"/>
        <end position="58"/>
    </location>
</feature>
<feature type="region of interest" description="Disordered" evidence="1">
    <location>
        <begin position="43"/>
        <end position="83"/>
    </location>
</feature>
<gene>
    <name evidence="2" type="primary">A09g515640.1_BraROA</name>
    <name evidence="2" type="ORF">IGI04_037065</name>
</gene>
<dbReference type="Proteomes" id="UP000823674">
    <property type="component" value="Chromosome A09"/>
</dbReference>